<sequence length="137" mass="15227">MISLHPSYAQVIVACGRGQRQSADLGDANSTELADAVASQLVTRCRRGEYKASYRHLLLKIVALQFNCSMFVFMDMEAMEGNDPIGHRKLVILSRAEEDLQEEGTDEQRDESRNVQAVAAELHAGQLNVITDVSEIY</sequence>
<keyword evidence="2" id="KW-1185">Reference proteome</keyword>
<comment type="caution">
    <text evidence="1">The sequence shown here is derived from an EMBL/GenBank/DDBJ whole genome shotgun (WGS) entry which is preliminary data.</text>
</comment>
<gene>
    <name evidence="1" type="ORF">QR680_006827</name>
</gene>
<reference evidence="1" key="1">
    <citation type="submission" date="2023-06" db="EMBL/GenBank/DDBJ databases">
        <title>Genomic analysis of the entomopathogenic nematode Steinernema hermaphroditum.</title>
        <authorList>
            <person name="Schwarz E.M."/>
            <person name="Heppert J.K."/>
            <person name="Baniya A."/>
            <person name="Schwartz H.T."/>
            <person name="Tan C.-H."/>
            <person name="Antoshechkin I."/>
            <person name="Sternberg P.W."/>
            <person name="Goodrich-Blair H."/>
            <person name="Dillman A.R."/>
        </authorList>
    </citation>
    <scope>NUCLEOTIDE SEQUENCE</scope>
    <source>
        <strain evidence="1">PS9179</strain>
        <tissue evidence="1">Whole animal</tissue>
    </source>
</reference>
<name>A0AA39HWK9_9BILA</name>
<dbReference type="Proteomes" id="UP001175271">
    <property type="component" value="Unassembled WGS sequence"/>
</dbReference>
<evidence type="ECO:0000313" key="1">
    <source>
        <dbReference type="EMBL" id="KAK0413470.1"/>
    </source>
</evidence>
<dbReference type="EMBL" id="JAUCMV010000003">
    <property type="protein sequence ID" value="KAK0413470.1"/>
    <property type="molecule type" value="Genomic_DNA"/>
</dbReference>
<accession>A0AA39HWK9</accession>
<dbReference type="AlphaFoldDB" id="A0AA39HWK9"/>
<proteinExistence type="predicted"/>
<protein>
    <submittedName>
        <fullName evidence="1">Uncharacterized protein</fullName>
    </submittedName>
</protein>
<organism evidence="1 2">
    <name type="scientific">Steinernema hermaphroditum</name>
    <dbReference type="NCBI Taxonomy" id="289476"/>
    <lineage>
        <taxon>Eukaryota</taxon>
        <taxon>Metazoa</taxon>
        <taxon>Ecdysozoa</taxon>
        <taxon>Nematoda</taxon>
        <taxon>Chromadorea</taxon>
        <taxon>Rhabditida</taxon>
        <taxon>Tylenchina</taxon>
        <taxon>Panagrolaimomorpha</taxon>
        <taxon>Strongyloidoidea</taxon>
        <taxon>Steinernematidae</taxon>
        <taxon>Steinernema</taxon>
    </lineage>
</organism>
<evidence type="ECO:0000313" key="2">
    <source>
        <dbReference type="Proteomes" id="UP001175271"/>
    </source>
</evidence>